<dbReference type="Proteomes" id="UP000242715">
    <property type="component" value="Unassembled WGS sequence"/>
</dbReference>
<keyword evidence="2" id="KW-1185">Reference proteome</keyword>
<dbReference type="EMBL" id="DF974455">
    <property type="protein sequence ID" value="GAU48662.1"/>
    <property type="molecule type" value="Genomic_DNA"/>
</dbReference>
<evidence type="ECO:0000313" key="1">
    <source>
        <dbReference type="EMBL" id="GAU48662.1"/>
    </source>
</evidence>
<reference evidence="2" key="1">
    <citation type="journal article" date="2017" name="Front. Plant Sci.">
        <title>Climate Clever Clovers: New Paradigm to Reduce the Environmental Footprint of Ruminants by Breeding Low Methanogenic Forages Utilizing Haplotype Variation.</title>
        <authorList>
            <person name="Kaur P."/>
            <person name="Appels R."/>
            <person name="Bayer P.E."/>
            <person name="Keeble-Gagnere G."/>
            <person name="Wang J."/>
            <person name="Hirakawa H."/>
            <person name="Shirasawa K."/>
            <person name="Vercoe P."/>
            <person name="Stefanova K."/>
            <person name="Durmic Z."/>
            <person name="Nichols P."/>
            <person name="Revell C."/>
            <person name="Isobe S.N."/>
            <person name="Edwards D."/>
            <person name="Erskine W."/>
        </authorList>
    </citation>
    <scope>NUCLEOTIDE SEQUENCE [LARGE SCALE GENOMIC DNA]</scope>
    <source>
        <strain evidence="2">cv. Daliak</strain>
    </source>
</reference>
<proteinExistence type="predicted"/>
<dbReference type="AlphaFoldDB" id="A0A2Z6PFN5"/>
<sequence length="76" mass="8979">MLSDLFRASVLGRSANMAPFWIKALWARKRSDMETWGLNQKWNEMIGPCLAWRLRRIGWSSENDFRSQKMSEMIGK</sequence>
<gene>
    <name evidence="1" type="ORF">TSUD_189170</name>
</gene>
<evidence type="ECO:0000313" key="2">
    <source>
        <dbReference type="Proteomes" id="UP000242715"/>
    </source>
</evidence>
<protein>
    <submittedName>
        <fullName evidence="1">Uncharacterized protein</fullName>
    </submittedName>
</protein>
<name>A0A2Z6PFN5_TRISU</name>
<organism evidence="1 2">
    <name type="scientific">Trifolium subterraneum</name>
    <name type="common">Subterranean clover</name>
    <dbReference type="NCBI Taxonomy" id="3900"/>
    <lineage>
        <taxon>Eukaryota</taxon>
        <taxon>Viridiplantae</taxon>
        <taxon>Streptophyta</taxon>
        <taxon>Embryophyta</taxon>
        <taxon>Tracheophyta</taxon>
        <taxon>Spermatophyta</taxon>
        <taxon>Magnoliopsida</taxon>
        <taxon>eudicotyledons</taxon>
        <taxon>Gunneridae</taxon>
        <taxon>Pentapetalae</taxon>
        <taxon>rosids</taxon>
        <taxon>fabids</taxon>
        <taxon>Fabales</taxon>
        <taxon>Fabaceae</taxon>
        <taxon>Papilionoideae</taxon>
        <taxon>50 kb inversion clade</taxon>
        <taxon>NPAAA clade</taxon>
        <taxon>Hologalegina</taxon>
        <taxon>IRL clade</taxon>
        <taxon>Trifolieae</taxon>
        <taxon>Trifolium</taxon>
    </lineage>
</organism>
<accession>A0A2Z6PFN5</accession>